<reference evidence="3" key="2">
    <citation type="journal article" date="2015" name="Plasmid">
        <title>Maintenance and genetic load of plasmid pKON1 of Paracoccus kondratievae, containing a highly efficient toxin-antitoxin module of the hipAB family.</title>
        <authorList>
            <person name="Czarnecki J."/>
            <person name="Dziewit L."/>
            <person name="Kowalski L."/>
            <person name="Ochnio M."/>
            <person name="Bartosik D."/>
        </authorList>
    </citation>
    <scope>NUCLEOTIDE SEQUENCE</scope>
    <source>
        <strain evidence="3">NCIMB 13773</strain>
        <plasmid evidence="3">pKON1</plasmid>
    </source>
</reference>
<keyword evidence="5" id="KW-1185">Reference proteome</keyword>
<feature type="transmembrane region" description="Helical" evidence="2">
    <location>
        <begin position="817"/>
        <end position="839"/>
    </location>
</feature>
<dbReference type="AlphaFoldDB" id="A0A0G3B305"/>
<proteinExistence type="predicted"/>
<gene>
    <name evidence="4" type="ORF">GCM10017635_26940</name>
    <name evidence="3" type="ORF">pKON1_p79</name>
</gene>
<accession>A0A0G3B305</accession>
<keyword evidence="2" id="KW-0812">Transmembrane</keyword>
<evidence type="ECO:0000256" key="2">
    <source>
        <dbReference type="SAM" id="Phobius"/>
    </source>
</evidence>
<name>A0A0G3B305_9RHOB</name>
<feature type="region of interest" description="Disordered" evidence="1">
    <location>
        <begin position="1"/>
        <end position="55"/>
    </location>
</feature>
<dbReference type="EMBL" id="BSFH01000072">
    <property type="protein sequence ID" value="GLK65220.1"/>
    <property type="molecule type" value="Genomic_DNA"/>
</dbReference>
<dbReference type="RefSeq" id="WP_172686463.1">
    <property type="nucleotide sequence ID" value="NZ_BSFH01000072.1"/>
</dbReference>
<feature type="compositionally biased region" description="Polar residues" evidence="1">
    <location>
        <begin position="37"/>
        <end position="55"/>
    </location>
</feature>
<organism evidence="3">
    <name type="scientific">Paracoccus kondratievae</name>
    <dbReference type="NCBI Taxonomy" id="135740"/>
    <lineage>
        <taxon>Bacteria</taxon>
        <taxon>Pseudomonadati</taxon>
        <taxon>Pseudomonadota</taxon>
        <taxon>Alphaproteobacteria</taxon>
        <taxon>Rhodobacterales</taxon>
        <taxon>Paracoccaceae</taxon>
        <taxon>Paracoccus</taxon>
    </lineage>
</organism>
<dbReference type="Proteomes" id="UP001143349">
    <property type="component" value="Unassembled WGS sequence"/>
</dbReference>
<evidence type="ECO:0000313" key="3">
    <source>
        <dbReference type="EMBL" id="AKJ20463.1"/>
    </source>
</evidence>
<keyword evidence="2" id="KW-0472">Membrane</keyword>
<feature type="region of interest" description="Disordered" evidence="1">
    <location>
        <begin position="916"/>
        <end position="942"/>
    </location>
</feature>
<protein>
    <submittedName>
        <fullName evidence="3">Uncharacterized protein</fullName>
    </submittedName>
</protein>
<sequence length="942" mass="102673">MTATVDLLSPGNAATPPHRDIRDGIPMQMQEGLDQAKQANTRQGTSNEKWPDPTETSVTVLEGWLDDSGRPKLEYFDNHGGKFVQLDRDTNPQLYDYLERHQEFSASERTYEYAETQADEFDAIIWERDRALPHLKDIGFAEMRGDAVTLETNEGDRFVVTRQLAPGSFDAAIRLARTVDGIRMSEEQGYKNTIEDVYSNDQIQRAKIGWEDEVGPGLIRAEIPVGDDDIRKVIVSEELNPNLYDRLVSARDGFVDMDGQIDDARDKRELPKPGDVDPLGMETTETVSKDDDTKLTVSGLAWRETLDGWKRGIEEGGIGKDDDRAKLYDALRAKTILDDGTKMVALDMSMGQNLVDVNHLDMAAIIDASKLDTNIADLMSSESVQNDYIAAQDKAIKSLPDADKLHKRLSDMAFSDDYVDYISDLKQKGDGDLAETDIARTYAGLAAFDKEEAGKFAQTMLLNGLTADLDQIIADPSSVSEENEALATKDVLVTVLTTLKKGGIDVPRRTVDTLDKFVNEFLNDKQQAKSFNAVLQELGDKFNKNGTLTQADIEKVAESNGKGIFKALNERSDGAALSVLGELNSNGTLGSVGGAISLASGIYQLTGKGGTLADTPEERVAIAKEFVSFLGAGQHFANLGSNIYDKVMGTNANKMLGLDKTLPQIFSRENAPGGTPFTPEIGERFVRNFEAVLDEADIDGTGSLSKRLNLSESEVKEIRKGIENGYVKNPELPGSTNFSRMASAALRIMDAGANVFTGVADVVLGGLSIKRGVGAGDAGAIASGAIQIAAGAFTFGGGAATGAATAGRIGAAIGRALAGPLLGVGALLGAIAFLPSMIIDDIRHNNNMKKHREDMKDLFSRLDGQDILMPDGAQRYEYLDKYLYNYGQRDAPDDHSIFDYRPEEWQFYRDNGRLPNPGFDDVEHKDYKGDGDNLDTRMDRLG</sequence>
<reference evidence="4" key="3">
    <citation type="submission" date="2023-01" db="EMBL/GenBank/DDBJ databases">
        <authorList>
            <person name="Sun Q."/>
            <person name="Evtushenko L."/>
        </authorList>
    </citation>
    <scope>NUCLEOTIDE SEQUENCE</scope>
    <source>
        <strain evidence="4">VKM B-2222</strain>
    </source>
</reference>
<reference evidence="4" key="1">
    <citation type="journal article" date="2014" name="Int. J. Syst. Evol. Microbiol.">
        <title>Complete genome sequence of Corynebacterium casei LMG S-19264T (=DSM 44701T), isolated from a smear-ripened cheese.</title>
        <authorList>
            <consortium name="US DOE Joint Genome Institute (JGI-PGF)"/>
            <person name="Walter F."/>
            <person name="Albersmeier A."/>
            <person name="Kalinowski J."/>
            <person name="Ruckert C."/>
        </authorList>
    </citation>
    <scope>NUCLEOTIDE SEQUENCE</scope>
    <source>
        <strain evidence="4">VKM B-2222</strain>
    </source>
</reference>
<dbReference type="EMBL" id="KP294352">
    <property type="protein sequence ID" value="AKJ20463.1"/>
    <property type="molecule type" value="Genomic_DNA"/>
</dbReference>
<evidence type="ECO:0000256" key="1">
    <source>
        <dbReference type="SAM" id="MobiDB-lite"/>
    </source>
</evidence>
<evidence type="ECO:0000313" key="5">
    <source>
        <dbReference type="Proteomes" id="UP001143349"/>
    </source>
</evidence>
<keyword evidence="3" id="KW-0614">Plasmid</keyword>
<feature type="compositionally biased region" description="Basic and acidic residues" evidence="1">
    <location>
        <begin position="265"/>
        <end position="275"/>
    </location>
</feature>
<evidence type="ECO:0000313" key="4">
    <source>
        <dbReference type="EMBL" id="GLK65220.1"/>
    </source>
</evidence>
<geneLocation type="plasmid" evidence="3">
    <name>pKON1</name>
</geneLocation>
<feature type="compositionally biased region" description="Basic and acidic residues" evidence="1">
    <location>
        <begin position="921"/>
        <end position="942"/>
    </location>
</feature>
<keyword evidence="2" id="KW-1133">Transmembrane helix</keyword>
<feature type="region of interest" description="Disordered" evidence="1">
    <location>
        <begin position="265"/>
        <end position="290"/>
    </location>
</feature>